<evidence type="ECO:0000256" key="7">
    <source>
        <dbReference type="PROSITE-ProRule" id="PRU01091"/>
    </source>
</evidence>
<dbReference type="Gene3D" id="6.10.250.690">
    <property type="match status" value="1"/>
</dbReference>
<feature type="DNA-binding region" description="OmpR/PhoB-type" evidence="7">
    <location>
        <begin position="124"/>
        <end position="221"/>
    </location>
</feature>
<proteinExistence type="predicted"/>
<feature type="domain" description="OmpR/PhoB-type" evidence="9">
    <location>
        <begin position="124"/>
        <end position="221"/>
    </location>
</feature>
<keyword evidence="4 7" id="KW-0238">DNA-binding</keyword>
<evidence type="ECO:0000313" key="10">
    <source>
        <dbReference type="EMBL" id="EHM38082.1"/>
    </source>
</evidence>
<evidence type="ECO:0000256" key="2">
    <source>
        <dbReference type="ARBA" id="ARBA00023012"/>
    </source>
</evidence>
<protein>
    <submittedName>
        <fullName evidence="10">Putative transcriptional activator protein CopR</fullName>
    </submittedName>
</protein>
<dbReference type="STRING" id="861450.HMPREF0080_01950"/>
<dbReference type="SMART" id="SM00448">
    <property type="entry name" value="REC"/>
    <property type="match status" value="1"/>
</dbReference>
<evidence type="ECO:0000259" key="9">
    <source>
        <dbReference type="PROSITE" id="PS51755"/>
    </source>
</evidence>
<dbReference type="GO" id="GO:0000156">
    <property type="term" value="F:phosphorelay response regulator activity"/>
    <property type="evidence" value="ECO:0007669"/>
    <property type="project" value="TreeGrafter"/>
</dbReference>
<dbReference type="CDD" id="cd00383">
    <property type="entry name" value="trans_reg_C"/>
    <property type="match status" value="1"/>
</dbReference>
<evidence type="ECO:0000259" key="8">
    <source>
        <dbReference type="PROSITE" id="PS50110"/>
    </source>
</evidence>
<dbReference type="SUPFAM" id="SSF52172">
    <property type="entry name" value="CheY-like"/>
    <property type="match status" value="1"/>
</dbReference>
<dbReference type="EMBL" id="AGCJ01000086">
    <property type="protein sequence ID" value="EHM38082.1"/>
    <property type="molecule type" value="Genomic_DNA"/>
</dbReference>
<dbReference type="PANTHER" id="PTHR48111">
    <property type="entry name" value="REGULATOR OF RPOS"/>
    <property type="match status" value="1"/>
</dbReference>
<keyword evidence="2" id="KW-0902">Two-component regulatory system</keyword>
<dbReference type="GO" id="GO:0032993">
    <property type="term" value="C:protein-DNA complex"/>
    <property type="evidence" value="ECO:0007669"/>
    <property type="project" value="TreeGrafter"/>
</dbReference>
<dbReference type="OrthoDB" id="152576at2"/>
<feature type="domain" description="Response regulatory" evidence="8">
    <location>
        <begin position="2"/>
        <end position="116"/>
    </location>
</feature>
<evidence type="ECO:0000256" key="3">
    <source>
        <dbReference type="ARBA" id="ARBA00023015"/>
    </source>
</evidence>
<sequence length="221" mass="24333">MKILFAEDEKELSAAVVSVLKASGYETDAVYNGVDAVMMAGRHSYDCMIFDIMMPGRDGITVLKEVRASGNVTPVIMLTAKGEVEDRIDGLDAGADDYLAKPFAMKELLARIRSLTRRAGSFTPDTLSLGNIELNTETQELKGTSTIRLSAKEAKLLKFLLLNPRKELTVSEIFRRVWSDGDEENEAIVWVYISYLRQKFEAVQSSVVLTGEAGGPFALKA</sequence>
<keyword evidence="3" id="KW-0805">Transcription regulation</keyword>
<evidence type="ECO:0000256" key="6">
    <source>
        <dbReference type="PROSITE-ProRule" id="PRU00169"/>
    </source>
</evidence>
<dbReference type="RefSeq" id="WP_006790916.1">
    <property type="nucleotide sequence ID" value="NZ_JH417613.1"/>
</dbReference>
<dbReference type="Gene3D" id="1.10.10.10">
    <property type="entry name" value="Winged helix-like DNA-binding domain superfamily/Winged helix DNA-binding domain"/>
    <property type="match status" value="1"/>
</dbReference>
<dbReference type="PROSITE" id="PS51755">
    <property type="entry name" value="OMPR_PHOB"/>
    <property type="match status" value="1"/>
</dbReference>
<feature type="modified residue" description="4-aspartylphosphate" evidence="6">
    <location>
        <position position="51"/>
    </location>
</feature>
<evidence type="ECO:0000256" key="4">
    <source>
        <dbReference type="ARBA" id="ARBA00023125"/>
    </source>
</evidence>
<dbReference type="GO" id="GO:0006355">
    <property type="term" value="P:regulation of DNA-templated transcription"/>
    <property type="evidence" value="ECO:0007669"/>
    <property type="project" value="InterPro"/>
</dbReference>
<dbReference type="InterPro" id="IPR039420">
    <property type="entry name" value="WalR-like"/>
</dbReference>
<dbReference type="InterPro" id="IPR011006">
    <property type="entry name" value="CheY-like_superfamily"/>
</dbReference>
<dbReference type="Proteomes" id="UP000005481">
    <property type="component" value="Unassembled WGS sequence"/>
</dbReference>
<keyword evidence="1 6" id="KW-0597">Phosphoprotein</keyword>
<evidence type="ECO:0000313" key="11">
    <source>
        <dbReference type="Proteomes" id="UP000005481"/>
    </source>
</evidence>
<gene>
    <name evidence="10" type="ORF">HMPREF0080_01950</name>
</gene>
<accession>G9YJU6</accession>
<comment type="caution">
    <text evidence="10">The sequence shown here is derived from an EMBL/GenBank/DDBJ whole genome shotgun (WGS) entry which is preliminary data.</text>
</comment>
<dbReference type="HOGENOM" id="CLU_000445_30_1_9"/>
<dbReference type="InterPro" id="IPR016032">
    <property type="entry name" value="Sig_transdc_resp-reg_C-effctor"/>
</dbReference>
<dbReference type="eggNOG" id="COG0745">
    <property type="taxonomic scope" value="Bacteria"/>
</dbReference>
<dbReference type="GO" id="GO:0000976">
    <property type="term" value="F:transcription cis-regulatory region binding"/>
    <property type="evidence" value="ECO:0007669"/>
    <property type="project" value="TreeGrafter"/>
</dbReference>
<dbReference type="InterPro" id="IPR001789">
    <property type="entry name" value="Sig_transdc_resp-reg_receiver"/>
</dbReference>
<organism evidence="10 11">
    <name type="scientific">Anaeroglobus geminatus F0357</name>
    <dbReference type="NCBI Taxonomy" id="861450"/>
    <lineage>
        <taxon>Bacteria</taxon>
        <taxon>Bacillati</taxon>
        <taxon>Bacillota</taxon>
        <taxon>Negativicutes</taxon>
        <taxon>Veillonellales</taxon>
        <taxon>Veillonellaceae</taxon>
        <taxon>Anaeroglobus</taxon>
    </lineage>
</organism>
<dbReference type="PANTHER" id="PTHR48111:SF22">
    <property type="entry name" value="REGULATOR OF RPOS"/>
    <property type="match status" value="1"/>
</dbReference>
<dbReference type="PATRIC" id="fig|861450.3.peg.1803"/>
<keyword evidence="5" id="KW-0804">Transcription</keyword>
<dbReference type="Gene3D" id="3.40.50.2300">
    <property type="match status" value="1"/>
</dbReference>
<keyword evidence="11" id="KW-1185">Reference proteome</keyword>
<dbReference type="SUPFAM" id="SSF46894">
    <property type="entry name" value="C-terminal effector domain of the bipartite response regulators"/>
    <property type="match status" value="1"/>
</dbReference>
<dbReference type="AlphaFoldDB" id="G9YJU6"/>
<dbReference type="GO" id="GO:0005829">
    <property type="term" value="C:cytosol"/>
    <property type="evidence" value="ECO:0007669"/>
    <property type="project" value="TreeGrafter"/>
</dbReference>
<dbReference type="InterPro" id="IPR001867">
    <property type="entry name" value="OmpR/PhoB-type_DNA-bd"/>
</dbReference>
<dbReference type="Pfam" id="PF00486">
    <property type="entry name" value="Trans_reg_C"/>
    <property type="match status" value="1"/>
</dbReference>
<dbReference type="InterPro" id="IPR036388">
    <property type="entry name" value="WH-like_DNA-bd_sf"/>
</dbReference>
<dbReference type="SMART" id="SM00862">
    <property type="entry name" value="Trans_reg_C"/>
    <property type="match status" value="1"/>
</dbReference>
<dbReference type="PROSITE" id="PS50110">
    <property type="entry name" value="RESPONSE_REGULATORY"/>
    <property type="match status" value="1"/>
</dbReference>
<name>G9YJU6_9FIRM</name>
<dbReference type="Pfam" id="PF00072">
    <property type="entry name" value="Response_reg"/>
    <property type="match status" value="1"/>
</dbReference>
<evidence type="ECO:0000256" key="5">
    <source>
        <dbReference type="ARBA" id="ARBA00023163"/>
    </source>
</evidence>
<reference evidence="10 11" key="1">
    <citation type="submission" date="2011-08" db="EMBL/GenBank/DDBJ databases">
        <authorList>
            <person name="Weinstock G."/>
            <person name="Sodergren E."/>
            <person name="Clifton S."/>
            <person name="Fulton L."/>
            <person name="Fulton B."/>
            <person name="Courtney L."/>
            <person name="Fronick C."/>
            <person name="Harrison M."/>
            <person name="Strong C."/>
            <person name="Farmer C."/>
            <person name="Delahaunty K."/>
            <person name="Markovic C."/>
            <person name="Hall O."/>
            <person name="Minx P."/>
            <person name="Tomlinson C."/>
            <person name="Mitreva M."/>
            <person name="Hou S."/>
            <person name="Chen J."/>
            <person name="Wollam A."/>
            <person name="Pepin K.H."/>
            <person name="Johnson M."/>
            <person name="Bhonagiri V."/>
            <person name="Zhang X."/>
            <person name="Suruliraj S."/>
            <person name="Warren W."/>
            <person name="Chinwalla A."/>
            <person name="Mardis E.R."/>
            <person name="Wilson R.K."/>
        </authorList>
    </citation>
    <scope>NUCLEOTIDE SEQUENCE [LARGE SCALE GENOMIC DNA]</scope>
    <source>
        <strain evidence="10 11">F0357</strain>
    </source>
</reference>
<evidence type="ECO:0000256" key="1">
    <source>
        <dbReference type="ARBA" id="ARBA00022553"/>
    </source>
</evidence>